<dbReference type="Proteomes" id="UP000652074">
    <property type="component" value="Unassembled WGS sequence"/>
</dbReference>
<dbReference type="Gene3D" id="3.30.70.20">
    <property type="match status" value="1"/>
</dbReference>
<comment type="caution">
    <text evidence="5">The sequence shown here is derived from an EMBL/GenBank/DDBJ whole genome shotgun (WGS) entry which is preliminary data.</text>
</comment>
<keyword evidence="3" id="KW-0411">Iron-sulfur</keyword>
<evidence type="ECO:0000313" key="6">
    <source>
        <dbReference type="Proteomes" id="UP000652074"/>
    </source>
</evidence>
<dbReference type="PROSITE" id="PS00198">
    <property type="entry name" value="4FE4S_FER_1"/>
    <property type="match status" value="1"/>
</dbReference>
<evidence type="ECO:0000256" key="3">
    <source>
        <dbReference type="ARBA" id="ARBA00023014"/>
    </source>
</evidence>
<organism evidence="5 6">
    <name type="scientific">Aromatoleum petrolei</name>
    <dbReference type="NCBI Taxonomy" id="76116"/>
    <lineage>
        <taxon>Bacteria</taxon>
        <taxon>Pseudomonadati</taxon>
        <taxon>Pseudomonadota</taxon>
        <taxon>Betaproteobacteria</taxon>
        <taxon>Rhodocyclales</taxon>
        <taxon>Rhodocyclaceae</taxon>
        <taxon>Aromatoleum</taxon>
    </lineage>
</organism>
<dbReference type="EMBL" id="WTVR01000014">
    <property type="protein sequence ID" value="NMF88600.1"/>
    <property type="molecule type" value="Genomic_DNA"/>
</dbReference>
<evidence type="ECO:0000256" key="1">
    <source>
        <dbReference type="ARBA" id="ARBA00022723"/>
    </source>
</evidence>
<protein>
    <submittedName>
        <fullName evidence="5">Ferredoxin</fullName>
    </submittedName>
</protein>
<dbReference type="Pfam" id="PF12838">
    <property type="entry name" value="Fer4_7"/>
    <property type="match status" value="1"/>
</dbReference>
<keyword evidence="1" id="KW-0479">Metal-binding</keyword>
<sequence>MALMITKLCSACDACLSECPNQAISAGKPYVIDPNKCTECAGSFDTPQCMDMCPVKGAIVPAVPSV</sequence>
<keyword evidence="6" id="KW-1185">Reference proteome</keyword>
<reference evidence="5 6" key="1">
    <citation type="submission" date="2019-12" db="EMBL/GenBank/DDBJ databases">
        <title>Comparative genomics gives insights into the taxonomy of the Azoarcus-Aromatoleum group and reveals separate origins of nif in the plant-associated Azoarcus and non-plant-associated Aromatoleum sub-groups.</title>
        <authorList>
            <person name="Lafos M."/>
            <person name="Maluk M."/>
            <person name="Batista M."/>
            <person name="Junghare M."/>
            <person name="Carmona M."/>
            <person name="Faoro H."/>
            <person name="Cruz L.M."/>
            <person name="Battistoni F."/>
            <person name="De Souza E."/>
            <person name="Pedrosa F."/>
            <person name="Chen W.-M."/>
            <person name="Poole P.S."/>
            <person name="Dixon R.A."/>
            <person name="James E.K."/>
        </authorList>
    </citation>
    <scope>NUCLEOTIDE SEQUENCE [LARGE SCALE GENOMIC DNA]</scope>
    <source>
        <strain evidence="5 6">ToN1</strain>
    </source>
</reference>
<dbReference type="InterPro" id="IPR017900">
    <property type="entry name" value="4Fe4S_Fe_S_CS"/>
</dbReference>
<name>A0ABX1MN34_9RHOO</name>
<feature type="domain" description="4Fe-4S ferredoxin-type" evidence="4">
    <location>
        <begin position="1"/>
        <end position="29"/>
    </location>
</feature>
<dbReference type="RefSeq" id="WP_169206018.1">
    <property type="nucleotide sequence ID" value="NZ_CP059560.1"/>
</dbReference>
<gene>
    <name evidence="5" type="ORF">GPA26_08880</name>
</gene>
<dbReference type="InterPro" id="IPR017896">
    <property type="entry name" value="4Fe4S_Fe-S-bd"/>
</dbReference>
<dbReference type="PROSITE" id="PS51379">
    <property type="entry name" value="4FE4S_FER_2"/>
    <property type="match status" value="1"/>
</dbReference>
<dbReference type="SUPFAM" id="SSF54862">
    <property type="entry name" value="4Fe-4S ferredoxins"/>
    <property type="match status" value="1"/>
</dbReference>
<evidence type="ECO:0000256" key="2">
    <source>
        <dbReference type="ARBA" id="ARBA00023004"/>
    </source>
</evidence>
<accession>A0ABX1MN34</accession>
<evidence type="ECO:0000259" key="4">
    <source>
        <dbReference type="PROSITE" id="PS51379"/>
    </source>
</evidence>
<keyword evidence="2" id="KW-0408">Iron</keyword>
<proteinExistence type="predicted"/>
<evidence type="ECO:0000313" key="5">
    <source>
        <dbReference type="EMBL" id="NMF88600.1"/>
    </source>
</evidence>